<evidence type="ECO:0000259" key="3">
    <source>
        <dbReference type="Pfam" id="PF25800"/>
    </source>
</evidence>
<dbReference type="Gene3D" id="1.20.58.2200">
    <property type="match status" value="1"/>
</dbReference>
<dbReference type="Gene3D" id="3.10.350.10">
    <property type="entry name" value="LysM domain"/>
    <property type="match status" value="1"/>
</dbReference>
<dbReference type="InterPro" id="IPR036779">
    <property type="entry name" value="LysM_dom_sf"/>
</dbReference>
<keyword evidence="2" id="KW-0472">Membrane</keyword>
<sequence>MKTLIEGSCGAQPDGFARGSHRTIKSILVLLLLLMPISGAYPLDLAEIALSSRIGEPLHARIPLRAFQPTDPETLQVKPAEAIHFSRAGLDRSPVLDLLEFKILRNPDGSAHIQITTDGAVNEPFLNLILEVSWSRGRILREYTLLLDPPVYADTGSKGAATIEQPVVTGDATPTRAKATGSSPEKRSPTRAVTATEGNPDGAGAFPQKTPSEYGPVTTRDTLWSIATRFRPDPSVSVEQMMLALQHHNPRAFSENNINSLQAGAILRIPDPETITTLSRTRALREVEQQHTAWEDLRQKLAKNPVAAPTGSPAPDVGSKTDPPDPKQSGRVEILSAGTAEEGVARTGEAIPGKEDLAELRAEISLVKEEMGAKSRENRELKIRLAEAENLIREFGHLIEIQSDEINALKAKLARTRSLASGPSTESPDAGPGLEEAPSIEAATPITARTTPKEGARIPDEGPGTRAPEPEQSVVASPSVREVPELVMEEQPASEPEVSPAQPDGVESPGLGGEPERKSATAPIESESAVGIPLPPTEQVMDYIRDNLIIIAAVLGGILLVIFVVMASWLRDRSMEKASTEGGAVAGRLAISQAPEDDTAVEPQADRPPEPQPDAGDDPRETGATDGETPPTREEASVQPEAIGKTEVEESRTPEGGKKADKPLTGESTPPPPVPDDSPNILDDQVTLDMGFGDDGDDVSTVEPDGAKKVPGKKDIAQKALSGEDIADLDMGTTDLNAISNIAPANVAPKKAAPEQPDDMTPPTPEWALNFAGPDLQEISPAETDDTKTITGENMDFNFGFDLDMDASPGTGSRIGGDDNIPLFDFPPVDASSGIDEMQTKLDLAQAYIDMGDTEGARVILEKVLADGEENHKTLAKELLEKFG</sequence>
<feature type="compositionally biased region" description="Polar residues" evidence="1">
    <location>
        <begin position="418"/>
        <end position="427"/>
    </location>
</feature>
<feature type="region of interest" description="Disordered" evidence="1">
    <location>
        <begin position="748"/>
        <end position="768"/>
    </location>
</feature>
<evidence type="ECO:0000256" key="1">
    <source>
        <dbReference type="SAM" id="MobiDB-lite"/>
    </source>
</evidence>
<evidence type="ECO:0000256" key="2">
    <source>
        <dbReference type="SAM" id="Phobius"/>
    </source>
</evidence>
<proteinExistence type="predicted"/>
<feature type="compositionally biased region" description="Basic and acidic residues" evidence="1">
    <location>
        <begin position="451"/>
        <end position="460"/>
    </location>
</feature>
<dbReference type="InterPro" id="IPR038440">
    <property type="entry name" value="FimV_C_sf"/>
</dbReference>
<dbReference type="EMBL" id="CAADFG010000079">
    <property type="protein sequence ID" value="VFJ94909.1"/>
    <property type="molecule type" value="Genomic_DNA"/>
</dbReference>
<evidence type="ECO:0000313" key="5">
    <source>
        <dbReference type="EMBL" id="VFJ95730.1"/>
    </source>
</evidence>
<feature type="region of interest" description="Disordered" evidence="1">
    <location>
        <begin position="305"/>
        <end position="331"/>
    </location>
</feature>
<dbReference type="EMBL" id="CAADFJ010000081">
    <property type="protein sequence ID" value="VFK02094.1"/>
    <property type="molecule type" value="Genomic_DNA"/>
</dbReference>
<feature type="region of interest" description="Disordered" evidence="1">
    <location>
        <begin position="416"/>
        <end position="533"/>
    </location>
</feature>
<dbReference type="InterPro" id="IPR020011">
    <property type="entry name" value="FimV_C"/>
</dbReference>
<organism evidence="6">
    <name type="scientific">Candidatus Kentrum eta</name>
    <dbReference type="NCBI Taxonomy" id="2126337"/>
    <lineage>
        <taxon>Bacteria</taxon>
        <taxon>Pseudomonadati</taxon>
        <taxon>Pseudomonadota</taxon>
        <taxon>Gammaproteobacteria</taxon>
        <taxon>Candidatus Kentrum</taxon>
    </lineage>
</organism>
<dbReference type="InterPro" id="IPR020012">
    <property type="entry name" value="LysM_FimV"/>
</dbReference>
<dbReference type="NCBIfam" id="TIGR03504">
    <property type="entry name" value="FimV_Cterm"/>
    <property type="match status" value="1"/>
</dbReference>
<dbReference type="Pfam" id="PF25800">
    <property type="entry name" value="FimV_N"/>
    <property type="match status" value="1"/>
</dbReference>
<reference evidence="6" key="1">
    <citation type="submission" date="2019-02" db="EMBL/GenBank/DDBJ databases">
        <authorList>
            <person name="Gruber-Vodicka R. H."/>
            <person name="Seah K. B. B."/>
        </authorList>
    </citation>
    <scope>NUCLEOTIDE SEQUENCE</scope>
    <source>
        <strain evidence="6">BECK_SA2B12</strain>
        <strain evidence="4">BECK_SA2B15</strain>
        <strain evidence="5">BECK_SA2B20</strain>
    </source>
</reference>
<name>A0A450VBE1_9GAMM</name>
<feature type="transmembrane region" description="Helical" evidence="2">
    <location>
        <begin position="548"/>
        <end position="570"/>
    </location>
</feature>
<evidence type="ECO:0000313" key="4">
    <source>
        <dbReference type="EMBL" id="VFJ94909.1"/>
    </source>
</evidence>
<feature type="compositionally biased region" description="Basic and acidic residues" evidence="1">
    <location>
        <begin position="705"/>
        <end position="714"/>
    </location>
</feature>
<dbReference type="NCBIfam" id="TIGR03505">
    <property type="entry name" value="FimV_core"/>
    <property type="match status" value="1"/>
</dbReference>
<keyword evidence="2" id="KW-0812">Transmembrane</keyword>
<dbReference type="AlphaFoldDB" id="A0A450VBE1"/>
<evidence type="ECO:0000313" key="6">
    <source>
        <dbReference type="EMBL" id="VFK02094.1"/>
    </source>
</evidence>
<protein>
    <submittedName>
        <fullName evidence="6">FimV N-terminal domain-containing protein</fullName>
    </submittedName>
</protein>
<gene>
    <name evidence="4" type="ORF">BECKH772A_GA0070896_1007910</name>
    <name evidence="5" type="ORF">BECKH772B_GA0070898_1008011</name>
    <name evidence="6" type="ORF">BECKH772C_GA0070978_100819</name>
</gene>
<feature type="domain" description="FimV N-terminal" evidence="3">
    <location>
        <begin position="43"/>
        <end position="150"/>
    </location>
</feature>
<dbReference type="InterPro" id="IPR057840">
    <property type="entry name" value="FimV_N"/>
</dbReference>
<feature type="region of interest" description="Disordered" evidence="1">
    <location>
        <begin position="167"/>
        <end position="217"/>
    </location>
</feature>
<dbReference type="EMBL" id="CAADFI010000080">
    <property type="protein sequence ID" value="VFJ95730.1"/>
    <property type="molecule type" value="Genomic_DNA"/>
</dbReference>
<feature type="compositionally biased region" description="Basic and acidic residues" evidence="1">
    <location>
        <begin position="644"/>
        <end position="664"/>
    </location>
</feature>
<keyword evidence="2" id="KW-1133">Transmembrane helix</keyword>
<feature type="region of interest" description="Disordered" evidence="1">
    <location>
        <begin position="591"/>
        <end position="714"/>
    </location>
</feature>
<accession>A0A450VBE1</accession>